<sequence length="361" mass="40660">MNNPYLSRNDNIIIPLNKSPFLMGRSLSCDYVLPYKEVSRKHCQLEKRESCWYLKNISINGTYLNEGLIAENVAVPIKDNDVIRYPSPIELKYTFKSNEFDGITDEELSRTYDNMLQNLNNDVGSVQENRVNGQTYANAAPLAVDDVIDLTEDSVVEVREPRSSIITLNDSCTIVPKPTVESVNCQPSTSAAPCNKTRANVNSEMMDEELKCTICAEIFIKAMTLNCSHTFCQFCIYMWSTKNNTCPVCRVPIKTMTPTLLIDNIVEKVVETLPQEEKDARKSIIDQRNSMNLKKPKACKNITNVVYVSNGLVTQSGGHRGLAVAVQVNPYIERNTCHFCRAFGRHTRNCPYHFSSPSNGC</sequence>
<dbReference type="SMART" id="SM00184">
    <property type="entry name" value="RING"/>
    <property type="match status" value="1"/>
</dbReference>
<evidence type="ECO:0000259" key="8">
    <source>
        <dbReference type="PROSITE" id="PS50089"/>
    </source>
</evidence>
<evidence type="ECO:0000256" key="5">
    <source>
        <dbReference type="ARBA" id="ARBA00022833"/>
    </source>
</evidence>
<dbReference type="SMART" id="SM00240">
    <property type="entry name" value="FHA"/>
    <property type="match status" value="1"/>
</dbReference>
<accession>A0A9N9XS99</accession>
<dbReference type="SUPFAM" id="SSF49879">
    <property type="entry name" value="SMAD/FHA domain"/>
    <property type="match status" value="1"/>
</dbReference>
<dbReference type="GO" id="GO:0008270">
    <property type="term" value="F:zinc ion binding"/>
    <property type="evidence" value="ECO:0007669"/>
    <property type="project" value="UniProtKB-KW"/>
</dbReference>
<dbReference type="SUPFAM" id="SSF57850">
    <property type="entry name" value="RING/U-box"/>
    <property type="match status" value="1"/>
</dbReference>
<dbReference type="GO" id="GO:0005634">
    <property type="term" value="C:nucleus"/>
    <property type="evidence" value="ECO:0007669"/>
    <property type="project" value="TreeGrafter"/>
</dbReference>
<dbReference type="EMBL" id="OU900099">
    <property type="protein sequence ID" value="CAG9863131.1"/>
    <property type="molecule type" value="Genomic_DNA"/>
</dbReference>
<evidence type="ECO:0000313" key="10">
    <source>
        <dbReference type="Proteomes" id="UP001153712"/>
    </source>
</evidence>
<gene>
    <name evidence="9" type="ORF">PHYEVI_LOCUS9431</name>
</gene>
<dbReference type="InterPro" id="IPR008984">
    <property type="entry name" value="SMAD_FHA_dom_sf"/>
</dbReference>
<protein>
    <recommendedName>
        <fullName evidence="2">E3 ubiquitin-protein ligase CHFR</fullName>
    </recommendedName>
</protein>
<dbReference type="InterPro" id="IPR001841">
    <property type="entry name" value="Znf_RING"/>
</dbReference>
<evidence type="ECO:0000256" key="4">
    <source>
        <dbReference type="ARBA" id="ARBA00022771"/>
    </source>
</evidence>
<dbReference type="Pfam" id="PF13920">
    <property type="entry name" value="zf-C3HC4_3"/>
    <property type="match status" value="1"/>
</dbReference>
<dbReference type="InterPro" id="IPR052256">
    <property type="entry name" value="E3_ubiquitin-ligase_CHFR"/>
</dbReference>
<dbReference type="CDD" id="cd00060">
    <property type="entry name" value="FHA"/>
    <property type="match status" value="1"/>
</dbReference>
<feature type="domain" description="FHA" evidence="7">
    <location>
        <begin position="21"/>
        <end position="69"/>
    </location>
</feature>
<proteinExistence type="inferred from homology"/>
<dbReference type="PROSITE" id="PS00518">
    <property type="entry name" value="ZF_RING_1"/>
    <property type="match status" value="1"/>
</dbReference>
<dbReference type="GO" id="GO:0006511">
    <property type="term" value="P:ubiquitin-dependent protein catabolic process"/>
    <property type="evidence" value="ECO:0007669"/>
    <property type="project" value="TreeGrafter"/>
</dbReference>
<dbReference type="InterPro" id="IPR013083">
    <property type="entry name" value="Znf_RING/FYVE/PHD"/>
</dbReference>
<organism evidence="9 10">
    <name type="scientific">Phyllotreta striolata</name>
    <name type="common">Striped flea beetle</name>
    <name type="synonym">Crioceris striolata</name>
    <dbReference type="NCBI Taxonomy" id="444603"/>
    <lineage>
        <taxon>Eukaryota</taxon>
        <taxon>Metazoa</taxon>
        <taxon>Ecdysozoa</taxon>
        <taxon>Arthropoda</taxon>
        <taxon>Hexapoda</taxon>
        <taxon>Insecta</taxon>
        <taxon>Pterygota</taxon>
        <taxon>Neoptera</taxon>
        <taxon>Endopterygota</taxon>
        <taxon>Coleoptera</taxon>
        <taxon>Polyphaga</taxon>
        <taxon>Cucujiformia</taxon>
        <taxon>Chrysomeloidea</taxon>
        <taxon>Chrysomelidae</taxon>
        <taxon>Galerucinae</taxon>
        <taxon>Alticini</taxon>
        <taxon>Phyllotreta</taxon>
    </lineage>
</organism>
<dbReference type="OrthoDB" id="5330228at2759"/>
<dbReference type="GO" id="GO:0004842">
    <property type="term" value="F:ubiquitin-protein transferase activity"/>
    <property type="evidence" value="ECO:0007669"/>
    <property type="project" value="TreeGrafter"/>
</dbReference>
<keyword evidence="4 6" id="KW-0863">Zinc-finger</keyword>
<dbReference type="InterPro" id="IPR000253">
    <property type="entry name" value="FHA_dom"/>
</dbReference>
<keyword evidence="5" id="KW-0862">Zinc</keyword>
<dbReference type="PANTHER" id="PTHR16079">
    <property type="entry name" value="UBIQUITIN LIGASE PROTEIN CHFR"/>
    <property type="match status" value="1"/>
</dbReference>
<dbReference type="Proteomes" id="UP001153712">
    <property type="component" value="Chromosome 6"/>
</dbReference>
<name>A0A9N9XS99_PHYSR</name>
<dbReference type="Pfam" id="PF00498">
    <property type="entry name" value="FHA"/>
    <property type="match status" value="1"/>
</dbReference>
<dbReference type="Gene3D" id="2.60.200.20">
    <property type="match status" value="1"/>
</dbReference>
<dbReference type="PANTHER" id="PTHR16079:SF4">
    <property type="entry name" value="E3 UBIQUITIN-PROTEIN LIGASE CHFR"/>
    <property type="match status" value="1"/>
</dbReference>
<keyword evidence="10" id="KW-1185">Reference proteome</keyword>
<dbReference type="PROSITE" id="PS50089">
    <property type="entry name" value="ZF_RING_2"/>
    <property type="match status" value="1"/>
</dbReference>
<dbReference type="Gene3D" id="3.30.40.10">
    <property type="entry name" value="Zinc/RING finger domain, C3HC4 (zinc finger)"/>
    <property type="match status" value="1"/>
</dbReference>
<dbReference type="InterPro" id="IPR017907">
    <property type="entry name" value="Znf_RING_CS"/>
</dbReference>
<dbReference type="AlphaFoldDB" id="A0A9N9XS99"/>
<dbReference type="GO" id="GO:0016567">
    <property type="term" value="P:protein ubiquitination"/>
    <property type="evidence" value="ECO:0007669"/>
    <property type="project" value="TreeGrafter"/>
</dbReference>
<evidence type="ECO:0000256" key="3">
    <source>
        <dbReference type="ARBA" id="ARBA00022723"/>
    </source>
</evidence>
<comment type="similarity">
    <text evidence="1">Belongs to the CHFR family.</text>
</comment>
<evidence type="ECO:0000313" key="9">
    <source>
        <dbReference type="EMBL" id="CAG9863131.1"/>
    </source>
</evidence>
<reference evidence="9" key="1">
    <citation type="submission" date="2022-01" db="EMBL/GenBank/DDBJ databases">
        <authorList>
            <person name="King R."/>
        </authorList>
    </citation>
    <scope>NUCLEOTIDE SEQUENCE</scope>
</reference>
<evidence type="ECO:0000256" key="6">
    <source>
        <dbReference type="PROSITE-ProRule" id="PRU00175"/>
    </source>
</evidence>
<evidence type="ECO:0000259" key="7">
    <source>
        <dbReference type="PROSITE" id="PS50006"/>
    </source>
</evidence>
<feature type="domain" description="RING-type" evidence="8">
    <location>
        <begin position="212"/>
        <end position="250"/>
    </location>
</feature>
<evidence type="ECO:0000256" key="1">
    <source>
        <dbReference type="ARBA" id="ARBA00005797"/>
    </source>
</evidence>
<evidence type="ECO:0000256" key="2">
    <source>
        <dbReference type="ARBA" id="ARBA00017908"/>
    </source>
</evidence>
<keyword evidence="3" id="KW-0479">Metal-binding</keyword>
<dbReference type="PROSITE" id="PS50006">
    <property type="entry name" value="FHA_DOMAIN"/>
    <property type="match status" value="1"/>
</dbReference>